<keyword evidence="1" id="KW-0472">Membrane</keyword>
<feature type="non-terminal residue" evidence="2">
    <location>
        <position position="1"/>
    </location>
</feature>
<evidence type="ECO:0000313" key="2">
    <source>
        <dbReference type="EMBL" id="KAK3087285.1"/>
    </source>
</evidence>
<dbReference type="Gene3D" id="1.20.140.150">
    <property type="match status" value="1"/>
</dbReference>
<name>A0AA89BU00_PINIB</name>
<proteinExistence type="predicted"/>
<sequence length="98" mass="10252">KFAAVRTFEAIGFLATLGAIFFLILYTCVPKTSGSKIVAILTTLALFGACGCIMIGVIIYGSNNNTDYLSWAFALSCVGGILFGVAGLLTVVSMCARK</sequence>
<keyword evidence="1" id="KW-1133">Transmembrane helix</keyword>
<dbReference type="Proteomes" id="UP001186944">
    <property type="component" value="Unassembled WGS sequence"/>
</dbReference>
<feature type="transmembrane region" description="Helical" evidence="1">
    <location>
        <begin position="38"/>
        <end position="62"/>
    </location>
</feature>
<evidence type="ECO:0000313" key="3">
    <source>
        <dbReference type="Proteomes" id="UP001186944"/>
    </source>
</evidence>
<accession>A0AA89BU00</accession>
<organism evidence="2 3">
    <name type="scientific">Pinctada imbricata</name>
    <name type="common">Atlantic pearl-oyster</name>
    <name type="synonym">Pinctada martensii</name>
    <dbReference type="NCBI Taxonomy" id="66713"/>
    <lineage>
        <taxon>Eukaryota</taxon>
        <taxon>Metazoa</taxon>
        <taxon>Spiralia</taxon>
        <taxon>Lophotrochozoa</taxon>
        <taxon>Mollusca</taxon>
        <taxon>Bivalvia</taxon>
        <taxon>Autobranchia</taxon>
        <taxon>Pteriomorphia</taxon>
        <taxon>Pterioida</taxon>
        <taxon>Pterioidea</taxon>
        <taxon>Pteriidae</taxon>
        <taxon>Pinctada</taxon>
    </lineage>
</organism>
<protein>
    <submittedName>
        <fullName evidence="2">Uncharacterized protein</fullName>
    </submittedName>
</protein>
<dbReference type="AlphaFoldDB" id="A0AA89BU00"/>
<keyword evidence="3" id="KW-1185">Reference proteome</keyword>
<reference evidence="2" key="1">
    <citation type="submission" date="2019-08" db="EMBL/GenBank/DDBJ databases">
        <title>The improved chromosome-level genome for the pearl oyster Pinctada fucata martensii using PacBio sequencing and Hi-C.</title>
        <authorList>
            <person name="Zheng Z."/>
        </authorList>
    </citation>
    <scope>NUCLEOTIDE SEQUENCE</scope>
    <source>
        <strain evidence="2">ZZ-2019</strain>
        <tissue evidence="2">Adductor muscle</tissue>
    </source>
</reference>
<feature type="transmembrane region" description="Helical" evidence="1">
    <location>
        <begin position="6"/>
        <end position="26"/>
    </location>
</feature>
<feature type="transmembrane region" description="Helical" evidence="1">
    <location>
        <begin position="68"/>
        <end position="92"/>
    </location>
</feature>
<evidence type="ECO:0000256" key="1">
    <source>
        <dbReference type="SAM" id="Phobius"/>
    </source>
</evidence>
<keyword evidence="1" id="KW-0812">Transmembrane</keyword>
<gene>
    <name evidence="2" type="ORF">FSP39_004133</name>
</gene>
<dbReference type="EMBL" id="VSWD01000011">
    <property type="protein sequence ID" value="KAK3087285.1"/>
    <property type="molecule type" value="Genomic_DNA"/>
</dbReference>
<comment type="caution">
    <text evidence="2">The sequence shown here is derived from an EMBL/GenBank/DDBJ whole genome shotgun (WGS) entry which is preliminary data.</text>
</comment>